<keyword evidence="7 10" id="KW-0675">Receptor</keyword>
<dbReference type="Gene3D" id="1.20.1070.10">
    <property type="entry name" value="Rhodopsin 7-helix transmembrane proteins"/>
    <property type="match status" value="1"/>
</dbReference>
<evidence type="ECO:0000256" key="4">
    <source>
        <dbReference type="ARBA" id="ARBA00022989"/>
    </source>
</evidence>
<proteinExistence type="predicted"/>
<dbReference type="InterPro" id="IPR017452">
    <property type="entry name" value="GPCR_Rhodpsn_7TM"/>
</dbReference>
<keyword evidence="11" id="KW-1185">Reference proteome</keyword>
<keyword evidence="9" id="KW-0807">Transducer</keyword>
<evidence type="ECO:0000256" key="3">
    <source>
        <dbReference type="ARBA" id="ARBA00022692"/>
    </source>
</evidence>
<evidence type="ECO:0000256" key="5">
    <source>
        <dbReference type="ARBA" id="ARBA00023040"/>
    </source>
</evidence>
<evidence type="ECO:0000256" key="6">
    <source>
        <dbReference type="ARBA" id="ARBA00023136"/>
    </source>
</evidence>
<dbReference type="GO" id="GO:0004930">
    <property type="term" value="F:G protein-coupled receptor activity"/>
    <property type="evidence" value="ECO:0007669"/>
    <property type="project" value="UniProtKB-KW"/>
</dbReference>
<dbReference type="EMBL" id="CACRXK020011049">
    <property type="protein sequence ID" value="CAB4020621.1"/>
    <property type="molecule type" value="Genomic_DNA"/>
</dbReference>
<dbReference type="SUPFAM" id="SSF81321">
    <property type="entry name" value="Family A G protein-coupled receptor-like"/>
    <property type="match status" value="1"/>
</dbReference>
<evidence type="ECO:0000256" key="2">
    <source>
        <dbReference type="ARBA" id="ARBA00022475"/>
    </source>
</evidence>
<dbReference type="Proteomes" id="UP001152795">
    <property type="component" value="Unassembled WGS sequence"/>
</dbReference>
<protein>
    <submittedName>
        <fullName evidence="10">Octopamine receptor 1-like</fullName>
    </submittedName>
</protein>
<evidence type="ECO:0000313" key="10">
    <source>
        <dbReference type="EMBL" id="CAB4020621.1"/>
    </source>
</evidence>
<sequence>MPKEITFNHTNVTLTRNISAIICDERHIFQIDANESMENVEAFLAEITEDHRCPDSFHTWELIMLISFMVLGVLFNGFILMAFIRFPKLRNFTNYFVASLALADMLMVILSPVLFILLFLEKIEFKIGEEVRFNSKLFCSLASMLSFACISVDRMLAIAKPLYHRTLSLSRCTKVIASIWLFSIIGTAFDYIISDVVDIFIITCLNFCAAFLIPTVITIISYAIIAKVVLGRRKDDLQAADHDGNNWRHTLRITWKILL</sequence>
<dbReference type="OrthoDB" id="5959563at2759"/>
<dbReference type="PANTHER" id="PTHR24246:SF27">
    <property type="entry name" value="ADENOSINE RECEPTOR, ISOFORM A"/>
    <property type="match status" value="1"/>
</dbReference>
<evidence type="ECO:0000256" key="8">
    <source>
        <dbReference type="ARBA" id="ARBA00023180"/>
    </source>
</evidence>
<accession>A0A6S7JX75</accession>
<evidence type="ECO:0000313" key="11">
    <source>
        <dbReference type="Proteomes" id="UP001152795"/>
    </source>
</evidence>
<reference evidence="10" key="1">
    <citation type="submission" date="2020-04" db="EMBL/GenBank/DDBJ databases">
        <authorList>
            <person name="Alioto T."/>
            <person name="Alioto T."/>
            <person name="Gomez Garrido J."/>
        </authorList>
    </citation>
    <scope>NUCLEOTIDE SEQUENCE</scope>
    <source>
        <strain evidence="10">A484AB</strain>
    </source>
</reference>
<comment type="caution">
    <text evidence="10">The sequence shown here is derived from an EMBL/GenBank/DDBJ whole genome shotgun (WGS) entry which is preliminary data.</text>
</comment>
<dbReference type="Pfam" id="PF00001">
    <property type="entry name" value="7tm_1"/>
    <property type="match status" value="1"/>
</dbReference>
<evidence type="ECO:0000256" key="7">
    <source>
        <dbReference type="ARBA" id="ARBA00023170"/>
    </source>
</evidence>
<name>A0A6S7JX75_PARCT</name>
<keyword evidence="2" id="KW-1003">Cell membrane</keyword>
<keyword evidence="4" id="KW-1133">Transmembrane helix</keyword>
<dbReference type="PROSITE" id="PS50262">
    <property type="entry name" value="G_PROTEIN_RECEP_F1_2"/>
    <property type="match status" value="1"/>
</dbReference>
<keyword evidence="6" id="KW-0472">Membrane</keyword>
<dbReference type="AlphaFoldDB" id="A0A6S7JX75"/>
<organism evidence="10 11">
    <name type="scientific">Paramuricea clavata</name>
    <name type="common">Red gorgonian</name>
    <name type="synonym">Violescent sea-whip</name>
    <dbReference type="NCBI Taxonomy" id="317549"/>
    <lineage>
        <taxon>Eukaryota</taxon>
        <taxon>Metazoa</taxon>
        <taxon>Cnidaria</taxon>
        <taxon>Anthozoa</taxon>
        <taxon>Octocorallia</taxon>
        <taxon>Malacalcyonacea</taxon>
        <taxon>Plexauridae</taxon>
        <taxon>Paramuricea</taxon>
    </lineage>
</organism>
<feature type="non-terminal residue" evidence="10">
    <location>
        <position position="259"/>
    </location>
</feature>
<dbReference type="PANTHER" id="PTHR24246">
    <property type="entry name" value="OLFACTORY RECEPTOR AND ADENOSINE RECEPTOR"/>
    <property type="match status" value="1"/>
</dbReference>
<evidence type="ECO:0000256" key="9">
    <source>
        <dbReference type="ARBA" id="ARBA00023224"/>
    </source>
</evidence>
<comment type="subcellular location">
    <subcellularLocation>
        <location evidence="1">Cell membrane</location>
        <topology evidence="1">Multi-pass membrane protein</topology>
    </subcellularLocation>
</comment>
<keyword evidence="8" id="KW-0325">Glycoprotein</keyword>
<evidence type="ECO:0000256" key="1">
    <source>
        <dbReference type="ARBA" id="ARBA00004651"/>
    </source>
</evidence>
<keyword evidence="5" id="KW-0297">G-protein coupled receptor</keyword>
<dbReference type="InterPro" id="IPR000276">
    <property type="entry name" value="GPCR_Rhodpsn"/>
</dbReference>
<dbReference type="PRINTS" id="PR00237">
    <property type="entry name" value="GPCRRHODOPSN"/>
</dbReference>
<keyword evidence="3" id="KW-0812">Transmembrane</keyword>
<dbReference type="GO" id="GO:0005886">
    <property type="term" value="C:plasma membrane"/>
    <property type="evidence" value="ECO:0007669"/>
    <property type="project" value="UniProtKB-SubCell"/>
</dbReference>
<gene>
    <name evidence="10" type="ORF">PACLA_8A073153</name>
</gene>